<protein>
    <submittedName>
        <fullName evidence="9">RHTO0S05e04764g1_1</fullName>
    </submittedName>
</protein>
<dbReference type="InterPro" id="IPR001305">
    <property type="entry name" value="HSP_DnaJ_Cys-rich_dom"/>
</dbReference>
<evidence type="ECO:0000313" key="9">
    <source>
        <dbReference type="EMBL" id="CDR40547.1"/>
    </source>
</evidence>
<feature type="domain" description="J" evidence="7">
    <location>
        <begin position="6"/>
        <end position="68"/>
    </location>
</feature>
<dbReference type="SMART" id="SM00271">
    <property type="entry name" value="DnaJ"/>
    <property type="match status" value="1"/>
</dbReference>
<dbReference type="PRINTS" id="PR00625">
    <property type="entry name" value="JDOMAIN"/>
</dbReference>
<dbReference type="Gene3D" id="1.10.287.110">
    <property type="entry name" value="DnaJ domain"/>
    <property type="match status" value="1"/>
</dbReference>
<dbReference type="GO" id="GO:0006457">
    <property type="term" value="P:protein folding"/>
    <property type="evidence" value="ECO:0007669"/>
    <property type="project" value="InterPro"/>
</dbReference>
<feature type="domain" description="CR-type" evidence="8">
    <location>
        <begin position="129"/>
        <end position="212"/>
    </location>
</feature>
<dbReference type="InterPro" id="IPR002939">
    <property type="entry name" value="DnaJ_C"/>
</dbReference>
<dbReference type="GO" id="GO:0030544">
    <property type="term" value="F:Hsp70 protein binding"/>
    <property type="evidence" value="ECO:0007669"/>
    <property type="project" value="InterPro"/>
</dbReference>
<evidence type="ECO:0000256" key="2">
    <source>
        <dbReference type="ARBA" id="ARBA00022737"/>
    </source>
</evidence>
<dbReference type="GO" id="GO:0005524">
    <property type="term" value="F:ATP binding"/>
    <property type="evidence" value="ECO:0007669"/>
    <property type="project" value="InterPro"/>
</dbReference>
<evidence type="ECO:0000259" key="7">
    <source>
        <dbReference type="PROSITE" id="PS50076"/>
    </source>
</evidence>
<evidence type="ECO:0000256" key="5">
    <source>
        <dbReference type="PROSITE-ProRule" id="PRU00546"/>
    </source>
</evidence>
<evidence type="ECO:0000256" key="4">
    <source>
        <dbReference type="ARBA" id="ARBA00022833"/>
    </source>
</evidence>
<reference evidence="9" key="1">
    <citation type="journal article" date="2014" name="Genome Announc.">
        <title>Draft genome sequence of Rhodosporidium toruloides CECT1137, an oleaginous yeast of biotechnological interest.</title>
        <authorList>
            <person name="Morin N."/>
            <person name="Calcas X."/>
            <person name="Devillers H."/>
            <person name="Durrens P."/>
            <person name="Sherman D.J."/>
            <person name="Nicaud J.-M."/>
            <person name="Neuveglise C."/>
        </authorList>
    </citation>
    <scope>NUCLEOTIDE SEQUENCE</scope>
    <source>
        <strain evidence="9">CECT1137</strain>
    </source>
</reference>
<dbReference type="PROSITE" id="PS00636">
    <property type="entry name" value="DNAJ_1"/>
    <property type="match status" value="1"/>
</dbReference>
<evidence type="ECO:0000259" key="8">
    <source>
        <dbReference type="PROSITE" id="PS51188"/>
    </source>
</evidence>
<dbReference type="PROSITE" id="PS50076">
    <property type="entry name" value="DNAJ_2"/>
    <property type="match status" value="1"/>
</dbReference>
<dbReference type="CDD" id="cd10719">
    <property type="entry name" value="DnaJ_zf"/>
    <property type="match status" value="1"/>
</dbReference>
<dbReference type="AlphaFoldDB" id="A0A061ATQ8"/>
<dbReference type="SUPFAM" id="SSF46565">
    <property type="entry name" value="Chaperone J-domain"/>
    <property type="match status" value="1"/>
</dbReference>
<dbReference type="GO" id="GO:0051082">
    <property type="term" value="F:unfolded protein binding"/>
    <property type="evidence" value="ECO:0007669"/>
    <property type="project" value="InterPro"/>
</dbReference>
<dbReference type="EMBL" id="LK052940">
    <property type="protein sequence ID" value="CDR40547.1"/>
    <property type="molecule type" value="Genomic_DNA"/>
</dbReference>
<dbReference type="HAMAP" id="MF_01152">
    <property type="entry name" value="DnaJ"/>
    <property type="match status" value="1"/>
</dbReference>
<dbReference type="InterPro" id="IPR008971">
    <property type="entry name" value="HSP40/DnaJ_pept-bd"/>
</dbReference>
<dbReference type="Pfam" id="PF00226">
    <property type="entry name" value="DnaJ"/>
    <property type="match status" value="1"/>
</dbReference>
<dbReference type="FunFam" id="1.10.287.110:FF:000041">
    <property type="entry name" value="Chaperone protein DNAj, putative"/>
    <property type="match status" value="1"/>
</dbReference>
<keyword evidence="1 5" id="KW-0479">Metal-binding</keyword>
<dbReference type="SUPFAM" id="SSF49493">
    <property type="entry name" value="HSP40/DnaJ peptide-binding domain"/>
    <property type="match status" value="2"/>
</dbReference>
<dbReference type="FunFam" id="2.10.230.10:FF:000001">
    <property type="entry name" value="DnaJ subfamily A member 2"/>
    <property type="match status" value="1"/>
</dbReference>
<gene>
    <name evidence="9" type="ORF">RHTO0S_05e04764g</name>
</gene>
<dbReference type="InterPro" id="IPR044713">
    <property type="entry name" value="DNJA1/2-like"/>
</dbReference>
<feature type="region of interest" description="Disordered" evidence="6">
    <location>
        <begin position="370"/>
        <end position="410"/>
    </location>
</feature>
<dbReference type="GO" id="GO:0008270">
    <property type="term" value="F:zinc ion binding"/>
    <property type="evidence" value="ECO:0007669"/>
    <property type="project" value="UniProtKB-KW"/>
</dbReference>
<dbReference type="OrthoDB" id="550424at2759"/>
<dbReference type="CDD" id="cd06257">
    <property type="entry name" value="DnaJ"/>
    <property type="match status" value="1"/>
</dbReference>
<dbReference type="PANTHER" id="PTHR43888">
    <property type="entry name" value="DNAJ-LIKE-2, ISOFORM A-RELATED"/>
    <property type="match status" value="1"/>
</dbReference>
<dbReference type="SUPFAM" id="SSF57938">
    <property type="entry name" value="DnaJ/Hsp40 cysteine-rich domain"/>
    <property type="match status" value="1"/>
</dbReference>
<sequence>MVRDDRLYKLLGVKPDASDNDLKKAYRKLALKLHPDKNPDAGDEFKEVSHAYEVLSDPEKRRLYDQFGEEGLNGGGGMGGMDPQDLFSQLFGGGGGFFGGGGRGRPSGPRKGKDLVHRIKVSLEDLYKGKTSKLALQKHVICAKCKGKGGKEGAVKTCQSCKGQGVKIVLRQLGPMVQQIQQPCNDCNGEGEIINAKDRCKDCNGKKVINERKVLEVFIDRGMKDGQTITFAGEADQAPGIEPGDVIIVIEEKPHEVFKRKGDDLFAEVEIDLLTALAGGAFSLPHLDERAVLVRIHPGEVIKPGSIKVIPEQGMPSYRHHEMGDLVVQINVKFPDSLDPAALAPLENILPPRPDLPTYPPNVHVDEVEMTDASERRTKSGLGGGGGFGDDAMDTDEEGGAGPQVQCANS</sequence>
<name>A0A061ATQ8_RHOTO</name>
<dbReference type="InterPro" id="IPR036869">
    <property type="entry name" value="J_dom_sf"/>
</dbReference>
<dbReference type="Pfam" id="PF01556">
    <property type="entry name" value="DnaJ_C"/>
    <property type="match status" value="1"/>
</dbReference>
<dbReference type="PROSITE" id="PS51188">
    <property type="entry name" value="ZF_CR"/>
    <property type="match status" value="1"/>
</dbReference>
<keyword evidence="2" id="KW-0677">Repeat</keyword>
<accession>A0A061ATQ8</accession>
<dbReference type="InterPro" id="IPR001623">
    <property type="entry name" value="DnaJ_domain"/>
</dbReference>
<dbReference type="FunFam" id="2.60.260.20:FF:000003">
    <property type="entry name" value="DnaJ subfamily A member 2"/>
    <property type="match status" value="1"/>
</dbReference>
<dbReference type="InterPro" id="IPR012724">
    <property type="entry name" value="DnaJ"/>
</dbReference>
<dbReference type="Gene3D" id="2.10.230.10">
    <property type="entry name" value="Heat shock protein DnaJ, cysteine-rich domain"/>
    <property type="match status" value="1"/>
</dbReference>
<evidence type="ECO:0000256" key="3">
    <source>
        <dbReference type="ARBA" id="ARBA00022771"/>
    </source>
</evidence>
<proteinExistence type="inferred from homology"/>
<feature type="zinc finger region" description="CR-type" evidence="5">
    <location>
        <begin position="129"/>
        <end position="212"/>
    </location>
</feature>
<organism evidence="9">
    <name type="scientific">Rhodotorula toruloides</name>
    <name type="common">Yeast</name>
    <name type="synonym">Rhodosporidium toruloides</name>
    <dbReference type="NCBI Taxonomy" id="5286"/>
    <lineage>
        <taxon>Eukaryota</taxon>
        <taxon>Fungi</taxon>
        <taxon>Dikarya</taxon>
        <taxon>Basidiomycota</taxon>
        <taxon>Pucciniomycotina</taxon>
        <taxon>Microbotryomycetes</taxon>
        <taxon>Sporidiobolales</taxon>
        <taxon>Sporidiobolaceae</taxon>
        <taxon>Rhodotorula</taxon>
    </lineage>
</organism>
<dbReference type="GO" id="GO:0009408">
    <property type="term" value="P:response to heat"/>
    <property type="evidence" value="ECO:0007669"/>
    <property type="project" value="InterPro"/>
</dbReference>
<evidence type="ECO:0000256" key="6">
    <source>
        <dbReference type="SAM" id="MobiDB-lite"/>
    </source>
</evidence>
<keyword evidence="3 5" id="KW-0863">Zinc-finger</keyword>
<dbReference type="Gene3D" id="2.60.260.20">
    <property type="entry name" value="Urease metallochaperone UreE, N-terminal domain"/>
    <property type="match status" value="2"/>
</dbReference>
<dbReference type="CDD" id="cd10747">
    <property type="entry name" value="DnaJ_C"/>
    <property type="match status" value="1"/>
</dbReference>
<dbReference type="InterPro" id="IPR036410">
    <property type="entry name" value="HSP_DnaJ_Cys-rich_dom_sf"/>
</dbReference>
<dbReference type="InterPro" id="IPR018253">
    <property type="entry name" value="DnaJ_domain_CS"/>
</dbReference>
<dbReference type="Pfam" id="PF00684">
    <property type="entry name" value="DnaJ_CXXCXGXG"/>
    <property type="match status" value="1"/>
</dbReference>
<keyword evidence="4 5" id="KW-0862">Zinc</keyword>
<evidence type="ECO:0000256" key="1">
    <source>
        <dbReference type="ARBA" id="ARBA00022723"/>
    </source>
</evidence>
<dbReference type="FunFam" id="2.60.260.20:FF:000068">
    <property type="entry name" value="Chaperone protein dnaJ 3"/>
    <property type="match status" value="1"/>
</dbReference>